<dbReference type="InterPro" id="IPR000524">
    <property type="entry name" value="Tscrpt_reg_HTH_GntR"/>
</dbReference>
<dbReference type="PROSITE" id="PS50949">
    <property type="entry name" value="HTH_GNTR"/>
    <property type="match status" value="1"/>
</dbReference>
<dbReference type="SMART" id="SM00895">
    <property type="entry name" value="FCD"/>
    <property type="match status" value="1"/>
</dbReference>
<proteinExistence type="predicted"/>
<keyword evidence="3" id="KW-0804">Transcription</keyword>
<dbReference type="InterPro" id="IPR008920">
    <property type="entry name" value="TF_FadR/GntR_C"/>
</dbReference>
<dbReference type="PANTHER" id="PTHR43537">
    <property type="entry name" value="TRANSCRIPTIONAL REGULATOR, GNTR FAMILY"/>
    <property type="match status" value="1"/>
</dbReference>
<evidence type="ECO:0000256" key="2">
    <source>
        <dbReference type="ARBA" id="ARBA00023125"/>
    </source>
</evidence>
<feature type="domain" description="HTH gntR-type" evidence="4">
    <location>
        <begin position="18"/>
        <end position="86"/>
    </location>
</feature>
<dbReference type="Pfam" id="PF00392">
    <property type="entry name" value="GntR"/>
    <property type="match status" value="1"/>
</dbReference>
<dbReference type="GO" id="GO:0003677">
    <property type="term" value="F:DNA binding"/>
    <property type="evidence" value="ECO:0007669"/>
    <property type="project" value="UniProtKB-KW"/>
</dbReference>
<dbReference type="CDD" id="cd07377">
    <property type="entry name" value="WHTH_GntR"/>
    <property type="match status" value="1"/>
</dbReference>
<dbReference type="Pfam" id="PF07729">
    <property type="entry name" value="FCD"/>
    <property type="match status" value="1"/>
</dbReference>
<dbReference type="SUPFAM" id="SSF48008">
    <property type="entry name" value="GntR ligand-binding domain-like"/>
    <property type="match status" value="1"/>
</dbReference>
<protein>
    <submittedName>
        <fullName evidence="5">GntR domain protein</fullName>
    </submittedName>
</protein>
<dbReference type="GO" id="GO:0003700">
    <property type="term" value="F:DNA-binding transcription factor activity"/>
    <property type="evidence" value="ECO:0007669"/>
    <property type="project" value="InterPro"/>
</dbReference>
<dbReference type="SMART" id="SM00345">
    <property type="entry name" value="HTH_GNTR"/>
    <property type="match status" value="1"/>
</dbReference>
<sequence length="255" mass="29179">MAYQIISNITTKNIPMAERLYREIGESIKQEIAKSSLKIGDKLPTERVYAELFGVSRTLVREAFIMLEIEELIEVRKGSGSYLKNNLSLKTSHKVSDVGPFELLQARQEIESSIAACAAPVITKQDLQKLQDILDIESAELETVEKANDADRDFHLSIAQATQNTVLLDTATRLWDMRDGNPMWKKLHARIQDTSYHDQWLDDHKKVLIQLRKRNAEGARQAMWQHLENVKQTLFKLSDTDAPDFDGYLFAQPHN</sequence>
<dbReference type="KEGG" id="mmw:Mmwyl1_0036"/>
<dbReference type="Gene3D" id="1.10.10.10">
    <property type="entry name" value="Winged helix-like DNA-binding domain superfamily/Winged helix DNA-binding domain"/>
    <property type="match status" value="1"/>
</dbReference>
<evidence type="ECO:0000256" key="1">
    <source>
        <dbReference type="ARBA" id="ARBA00023015"/>
    </source>
</evidence>
<keyword evidence="1" id="KW-0805">Transcription regulation</keyword>
<dbReference type="HOGENOM" id="CLU_017584_9_5_6"/>
<dbReference type="PRINTS" id="PR00035">
    <property type="entry name" value="HTHGNTR"/>
</dbReference>
<dbReference type="eggNOG" id="COG2186">
    <property type="taxonomic scope" value="Bacteria"/>
</dbReference>
<keyword evidence="2" id="KW-0238">DNA-binding</keyword>
<evidence type="ECO:0000256" key="3">
    <source>
        <dbReference type="ARBA" id="ARBA00023163"/>
    </source>
</evidence>
<dbReference type="Gene3D" id="1.20.120.530">
    <property type="entry name" value="GntR ligand-binding domain-like"/>
    <property type="match status" value="1"/>
</dbReference>
<reference evidence="5" key="1">
    <citation type="submission" date="2007-06" db="EMBL/GenBank/DDBJ databases">
        <title>Complete sequence of Marinomonas sp. MWYL1.</title>
        <authorList>
            <consortium name="US DOE Joint Genome Institute"/>
            <person name="Copeland A."/>
            <person name="Lucas S."/>
            <person name="Lapidus A."/>
            <person name="Barry K."/>
            <person name="Glavina del Rio T."/>
            <person name="Dalin E."/>
            <person name="Tice H."/>
            <person name="Pitluck S."/>
            <person name="Kiss H."/>
            <person name="Brettin T."/>
            <person name="Bruce D."/>
            <person name="Detter J.C."/>
            <person name="Han C."/>
            <person name="Schmutz J."/>
            <person name="Larimer F."/>
            <person name="Land M."/>
            <person name="Hauser L."/>
            <person name="Kyrpides N."/>
            <person name="Kim E."/>
            <person name="Johnston A.W.B."/>
            <person name="Todd J.D."/>
            <person name="Rogers R."/>
            <person name="Wexler M."/>
            <person name="Bond P.L."/>
            <person name="Li Y."/>
            <person name="Richardson P."/>
        </authorList>
    </citation>
    <scope>NUCLEOTIDE SEQUENCE [LARGE SCALE GENOMIC DNA]</scope>
    <source>
        <strain evidence="5">MWYL1</strain>
    </source>
</reference>
<name>A6VRA0_MARMS</name>
<accession>A6VRA0</accession>
<organism evidence="5">
    <name type="scientific">Marinomonas sp. (strain MWYL1)</name>
    <dbReference type="NCBI Taxonomy" id="400668"/>
    <lineage>
        <taxon>Bacteria</taxon>
        <taxon>Pseudomonadati</taxon>
        <taxon>Pseudomonadota</taxon>
        <taxon>Gammaproteobacteria</taxon>
        <taxon>Oceanospirillales</taxon>
        <taxon>Oceanospirillaceae</taxon>
        <taxon>Marinomonas</taxon>
    </lineage>
</organism>
<dbReference type="STRING" id="400668.Mmwyl1_0036"/>
<dbReference type="InterPro" id="IPR011711">
    <property type="entry name" value="GntR_C"/>
</dbReference>
<dbReference type="EMBL" id="CP000749">
    <property type="protein sequence ID" value="ABR68979.1"/>
    <property type="molecule type" value="Genomic_DNA"/>
</dbReference>
<dbReference type="AlphaFoldDB" id="A6VRA0"/>
<dbReference type="InterPro" id="IPR036390">
    <property type="entry name" value="WH_DNA-bd_sf"/>
</dbReference>
<gene>
    <name evidence="5" type="ordered locus">Mmwyl1_0036</name>
</gene>
<evidence type="ECO:0000313" key="5">
    <source>
        <dbReference type="EMBL" id="ABR68979.1"/>
    </source>
</evidence>
<dbReference type="PANTHER" id="PTHR43537:SF5">
    <property type="entry name" value="UXU OPERON TRANSCRIPTIONAL REGULATOR"/>
    <property type="match status" value="1"/>
</dbReference>
<evidence type="ECO:0000259" key="4">
    <source>
        <dbReference type="PROSITE" id="PS50949"/>
    </source>
</evidence>
<dbReference type="SUPFAM" id="SSF46785">
    <property type="entry name" value="Winged helix' DNA-binding domain"/>
    <property type="match status" value="1"/>
</dbReference>
<dbReference type="InterPro" id="IPR036388">
    <property type="entry name" value="WH-like_DNA-bd_sf"/>
</dbReference>